<proteinExistence type="predicted"/>
<gene>
    <name evidence="2" type="ORF">O181_052205</name>
</gene>
<protein>
    <submittedName>
        <fullName evidence="2">Uncharacterized protein</fullName>
    </submittedName>
</protein>
<accession>A0A9Q3DYG0</accession>
<keyword evidence="3" id="KW-1185">Reference proteome</keyword>
<comment type="caution">
    <text evidence="2">The sequence shown here is derived from an EMBL/GenBank/DDBJ whole genome shotgun (WGS) entry which is preliminary data.</text>
</comment>
<dbReference type="EMBL" id="AVOT02022828">
    <property type="protein sequence ID" value="MBW0512490.1"/>
    <property type="molecule type" value="Genomic_DNA"/>
</dbReference>
<sequence length="328" mass="38453">MPKTEQRSQSIPKKVFLSTSNHQISLQKDIPKVTSPIVKIRAKDYNLVFDGNEVEKFIKRVEAAAEIEGASGEDIARQVIFISASEEVKEKVEAMQGYEEKNWTKLKEELTTEWGRVEPDRRYRPESLEKTFNNTKREGGIRNSAEYKRFIGEYEKITNYLYKYGYIGREFENNEEIYASLSPEIWTSINKEIRRDKVMIQARDGGYIVPEMKLLQIYIEQELETLIISRDRVEDTSSHYESNYPHLDMTKGNKVQSEDETMENALNQLKDLNKEITEKQGPRIQDQEEKKKKKDFIQKIKELTEELLPKSRKRQSIQAGKSNKVPKR</sequence>
<evidence type="ECO:0000313" key="3">
    <source>
        <dbReference type="Proteomes" id="UP000765509"/>
    </source>
</evidence>
<organism evidence="2 3">
    <name type="scientific">Austropuccinia psidii MF-1</name>
    <dbReference type="NCBI Taxonomy" id="1389203"/>
    <lineage>
        <taxon>Eukaryota</taxon>
        <taxon>Fungi</taxon>
        <taxon>Dikarya</taxon>
        <taxon>Basidiomycota</taxon>
        <taxon>Pucciniomycotina</taxon>
        <taxon>Pucciniomycetes</taxon>
        <taxon>Pucciniales</taxon>
        <taxon>Sphaerophragmiaceae</taxon>
        <taxon>Austropuccinia</taxon>
    </lineage>
</organism>
<name>A0A9Q3DYG0_9BASI</name>
<evidence type="ECO:0000313" key="2">
    <source>
        <dbReference type="EMBL" id="MBW0512490.1"/>
    </source>
</evidence>
<evidence type="ECO:0000256" key="1">
    <source>
        <dbReference type="SAM" id="MobiDB-lite"/>
    </source>
</evidence>
<dbReference type="AlphaFoldDB" id="A0A9Q3DYG0"/>
<feature type="region of interest" description="Disordered" evidence="1">
    <location>
        <begin position="307"/>
        <end position="328"/>
    </location>
</feature>
<reference evidence="2" key="1">
    <citation type="submission" date="2021-03" db="EMBL/GenBank/DDBJ databases">
        <title>Draft genome sequence of rust myrtle Austropuccinia psidii MF-1, a brazilian biotype.</title>
        <authorList>
            <person name="Quecine M.C."/>
            <person name="Pachon D.M.R."/>
            <person name="Bonatelli M.L."/>
            <person name="Correr F.H."/>
            <person name="Franceschini L.M."/>
            <person name="Leite T.F."/>
            <person name="Margarido G.R.A."/>
            <person name="Almeida C.A."/>
            <person name="Ferrarezi J.A."/>
            <person name="Labate C.A."/>
        </authorList>
    </citation>
    <scope>NUCLEOTIDE SEQUENCE</scope>
    <source>
        <strain evidence="2">MF-1</strain>
    </source>
</reference>
<dbReference type="OrthoDB" id="2506366at2759"/>
<dbReference type="Proteomes" id="UP000765509">
    <property type="component" value="Unassembled WGS sequence"/>
</dbReference>
<feature type="region of interest" description="Disordered" evidence="1">
    <location>
        <begin position="273"/>
        <end position="295"/>
    </location>
</feature>